<dbReference type="Proteomes" id="UP001597419">
    <property type="component" value="Unassembled WGS sequence"/>
</dbReference>
<name>A0ABW5GA18_9PSEU</name>
<protein>
    <submittedName>
        <fullName evidence="2">Uncharacterized protein</fullName>
    </submittedName>
</protein>
<comment type="caution">
    <text evidence="2">The sequence shown here is derived from an EMBL/GenBank/DDBJ whole genome shotgun (WGS) entry which is preliminary data.</text>
</comment>
<proteinExistence type="predicted"/>
<accession>A0ABW5GA18</accession>
<dbReference type="EMBL" id="JBHUKU010000004">
    <property type="protein sequence ID" value="MFD2458392.1"/>
    <property type="molecule type" value="Genomic_DNA"/>
</dbReference>
<feature type="chain" id="PRO_5045261766" evidence="1">
    <location>
        <begin position="29"/>
        <end position="152"/>
    </location>
</feature>
<gene>
    <name evidence="2" type="ORF">ACFSYJ_07275</name>
</gene>
<dbReference type="RefSeq" id="WP_345388153.1">
    <property type="nucleotide sequence ID" value="NZ_BAABHG010000002.1"/>
</dbReference>
<reference evidence="3" key="1">
    <citation type="journal article" date="2019" name="Int. J. Syst. Evol. Microbiol.">
        <title>The Global Catalogue of Microorganisms (GCM) 10K type strain sequencing project: providing services to taxonomists for standard genome sequencing and annotation.</title>
        <authorList>
            <consortium name="The Broad Institute Genomics Platform"/>
            <consortium name="The Broad Institute Genome Sequencing Center for Infectious Disease"/>
            <person name="Wu L."/>
            <person name="Ma J."/>
        </authorList>
    </citation>
    <scope>NUCLEOTIDE SEQUENCE [LARGE SCALE GENOMIC DNA]</scope>
    <source>
        <strain evidence="3">CGMCC 4.7643</strain>
    </source>
</reference>
<sequence>MTRPSLSRTGRVLSALVLCCLVAGLAPATATATAAPAPAPSSATLAKGKVKVDAKLDKAKVKKGEKVKLNGKLSVEAPAGRDTVTGDEPLIVQQQVSAGAWVDIATSSCRPNGGFSLSLSFTVSASLSLRVYHPETTIYASAYSSVFALVVI</sequence>
<evidence type="ECO:0000256" key="1">
    <source>
        <dbReference type="SAM" id="SignalP"/>
    </source>
</evidence>
<evidence type="ECO:0000313" key="2">
    <source>
        <dbReference type="EMBL" id="MFD2458392.1"/>
    </source>
</evidence>
<keyword evidence="1" id="KW-0732">Signal</keyword>
<evidence type="ECO:0000313" key="3">
    <source>
        <dbReference type="Proteomes" id="UP001597419"/>
    </source>
</evidence>
<keyword evidence="3" id="KW-1185">Reference proteome</keyword>
<organism evidence="2 3">
    <name type="scientific">Amycolatopsis samaneae</name>
    <dbReference type="NCBI Taxonomy" id="664691"/>
    <lineage>
        <taxon>Bacteria</taxon>
        <taxon>Bacillati</taxon>
        <taxon>Actinomycetota</taxon>
        <taxon>Actinomycetes</taxon>
        <taxon>Pseudonocardiales</taxon>
        <taxon>Pseudonocardiaceae</taxon>
        <taxon>Amycolatopsis</taxon>
    </lineage>
</organism>
<feature type="signal peptide" evidence="1">
    <location>
        <begin position="1"/>
        <end position="28"/>
    </location>
</feature>